<feature type="compositionally biased region" description="Basic and acidic residues" evidence="1">
    <location>
        <begin position="1"/>
        <end position="12"/>
    </location>
</feature>
<proteinExistence type="predicted"/>
<evidence type="ECO:0000256" key="2">
    <source>
        <dbReference type="SAM" id="Phobius"/>
    </source>
</evidence>
<name>A0A346XXB7_9ACTN</name>
<feature type="compositionally biased region" description="Acidic residues" evidence="1">
    <location>
        <begin position="286"/>
        <end position="295"/>
    </location>
</feature>
<protein>
    <submittedName>
        <fullName evidence="3">Vancomycin B-type resistance protein VanW</fullName>
    </submittedName>
</protein>
<dbReference type="InterPro" id="IPR052913">
    <property type="entry name" value="Glycopeptide_resist_protein"/>
</dbReference>
<accession>A0A346XXB7</accession>
<feature type="compositionally biased region" description="Polar residues" evidence="1">
    <location>
        <begin position="17"/>
        <end position="36"/>
    </location>
</feature>
<dbReference type="AlphaFoldDB" id="A0A346XXB7"/>
<dbReference type="EMBL" id="CP031165">
    <property type="protein sequence ID" value="AXV06864.1"/>
    <property type="molecule type" value="Genomic_DNA"/>
</dbReference>
<dbReference type="KEGG" id="euz:DVS28_a2182"/>
<reference evidence="3 4" key="1">
    <citation type="submission" date="2018-09" db="EMBL/GenBank/DDBJ databases">
        <title>Complete genome sequence of Euzebya sp. DY32-46 isolated from seawater of Pacific Ocean.</title>
        <authorList>
            <person name="Xu L."/>
            <person name="Wu Y.-H."/>
            <person name="Xu X.-W."/>
        </authorList>
    </citation>
    <scope>NUCLEOTIDE SEQUENCE [LARGE SCALE GENOMIC DNA]</scope>
    <source>
        <strain evidence="3 4">DY32-46</strain>
    </source>
</reference>
<feature type="transmembrane region" description="Helical" evidence="2">
    <location>
        <begin position="59"/>
        <end position="81"/>
    </location>
</feature>
<evidence type="ECO:0000313" key="3">
    <source>
        <dbReference type="EMBL" id="AXV06864.1"/>
    </source>
</evidence>
<dbReference type="PANTHER" id="PTHR35788:SF1">
    <property type="entry name" value="EXPORTED PROTEIN"/>
    <property type="match status" value="1"/>
</dbReference>
<dbReference type="Pfam" id="PF04294">
    <property type="entry name" value="VanW"/>
    <property type="match status" value="1"/>
</dbReference>
<gene>
    <name evidence="3" type="ORF">DVS28_a2182</name>
</gene>
<organism evidence="3 4">
    <name type="scientific">Euzebya pacifica</name>
    <dbReference type="NCBI Taxonomy" id="1608957"/>
    <lineage>
        <taxon>Bacteria</taxon>
        <taxon>Bacillati</taxon>
        <taxon>Actinomycetota</taxon>
        <taxon>Nitriliruptoria</taxon>
        <taxon>Euzebyales</taxon>
    </lineage>
</organism>
<dbReference type="OrthoDB" id="9813301at2"/>
<dbReference type="InterPro" id="IPR007391">
    <property type="entry name" value="Vancomycin_resist_VanW"/>
</dbReference>
<evidence type="ECO:0000313" key="4">
    <source>
        <dbReference type="Proteomes" id="UP000264006"/>
    </source>
</evidence>
<evidence type="ECO:0000256" key="1">
    <source>
        <dbReference type="SAM" id="MobiDB-lite"/>
    </source>
</evidence>
<keyword evidence="2" id="KW-0472">Membrane</keyword>
<dbReference type="PANTHER" id="PTHR35788">
    <property type="entry name" value="EXPORTED PROTEIN-RELATED"/>
    <property type="match status" value="1"/>
</dbReference>
<keyword evidence="2" id="KW-0812">Transmembrane</keyword>
<dbReference type="Proteomes" id="UP000264006">
    <property type="component" value="Chromosome"/>
</dbReference>
<feature type="region of interest" description="Disordered" evidence="1">
    <location>
        <begin position="281"/>
        <end position="305"/>
    </location>
</feature>
<feature type="region of interest" description="Disordered" evidence="1">
    <location>
        <begin position="1"/>
        <end position="47"/>
    </location>
</feature>
<keyword evidence="4" id="KW-1185">Reference proteome</keyword>
<keyword evidence="2" id="KW-1133">Transmembrane helix</keyword>
<sequence length="623" mass="65705">MRDVTTDTHASDEAGETPSTETPDTEQSASSKASNAGGTGMSRADWHDTMTVEGGGRRWGWMLGLVGSTAVLAVAGVLMAINLPGGTTLAGTSVASVDDAPAALQEAAGTLTSLPLRFSTDAGTELVRTGGDLGLTVDVRGTISPIEQGLPSISAWLRRLPSGPLAAPLQLEPYDGDVLTEVAAAVTAEPINAELDVRASGIDTTPGVDGLDVTSEDVRQALDTALDTIETTDPSTWPETLEVTVAGSTVAPPVTQADIDAVGEVVDRLEAAEVVVTGEVILPADPEADEDEESSEERRGPQAITLSRSELRQLVDVAVDAEAPEGERLRLVPDPDGTPGRLVALMDLARVRPEVTAHVENRSPTPTTDDDPTDVSDITGDLVLDEVEPGFEPDREATLAQVIDAALAGGGEVEIVGETDSEVSLADMGIVEPISTFTSYYTAGQSRVQNIRRIAEIVDGVIVPAGEAFEVNHFVGRRTVENGFTVGGAILDGELVSDIGGGVSQFATTFFNAAWFAGIELVDFKAHSFYFSRYPPGREATINYPNVNLEIRNDTPYDILIDTDSNETSVTVTFWSTPYWDVQTVMGPCGCGGSFRITNERILTAPGGQPVTEEYTTTYSVPR</sequence>